<comment type="caution">
    <text evidence="1">The sequence shown here is derived from an EMBL/GenBank/DDBJ whole genome shotgun (WGS) entry which is preliminary data.</text>
</comment>
<accession>A0ACA9K377</accession>
<evidence type="ECO:0000313" key="1">
    <source>
        <dbReference type="EMBL" id="CAG8448850.1"/>
    </source>
</evidence>
<organism evidence="1 2">
    <name type="scientific">Acaulospora colombiana</name>
    <dbReference type="NCBI Taxonomy" id="27376"/>
    <lineage>
        <taxon>Eukaryota</taxon>
        <taxon>Fungi</taxon>
        <taxon>Fungi incertae sedis</taxon>
        <taxon>Mucoromycota</taxon>
        <taxon>Glomeromycotina</taxon>
        <taxon>Glomeromycetes</taxon>
        <taxon>Diversisporales</taxon>
        <taxon>Acaulosporaceae</taxon>
        <taxon>Acaulospora</taxon>
    </lineage>
</organism>
<keyword evidence="2" id="KW-1185">Reference proteome</keyword>
<gene>
    <name evidence="1" type="ORF">ACOLOM_LOCUS661</name>
</gene>
<dbReference type="Proteomes" id="UP000789525">
    <property type="component" value="Unassembled WGS sequence"/>
</dbReference>
<proteinExistence type="predicted"/>
<name>A0ACA9K377_9GLOM</name>
<sequence length="733" mass="85350">MGTIVVDVHAGPSKNHGKTPHHHEIKQIICSPGIKYIATLSREDMRIVIWSVEEEERRPKPSEIFEFRELDEWANFPAFDALSFYFEFLSLHEISDGKLLIVDSRPDTAYEMFDVVRKQHVTVPTQEHKGGWHFLKDGHFVTYNEYELCLYTIVNGYSETFLMLEHVIVNSQPTLTRIITPQGKLIQVDNSHYLSLWDIRTAVLEQQFDDRNYRHLIKVDINDDSTLIAFNRMKDGKNGELTMYSTKTGMQLSSHSSKGEFIDIHFGVMHQDWLVVPRYDTKGNDNDNPYDSKPIIGLLIMNPYAMDESVEVPFDSISGSRGLDPKLVKGDKLIGVVEGLPQVEDIFTEKVSGNLRFNTHFMIKEIEPIVSEIRHGPDSRNEEHIGKRIKWSIRTPDDVENAPPIVSAFKLDDTTQSWNPFGSPLIIEIEDYELLLYIHLSSRILPNDDLIISTHALTMVFTVDPEGNIRMVYSWNTPDDLIGFADRIDYFENIMERENLVMKYQDGRTIQPFKEMINVFLTDIPTFSSYSHAILRASLKLNKDEIVEHIVDKSLQHFFENRQNINSLSMVTRSFSEIFKFNSDYTSRIIAAINKTKTERQSSEPFLNGYTYDNDLRLLSFSSRISLLWYDLVLILSPYRWFLLIYRVFFKETRTAKPSTEFIIPLPKFASYPGECDPLREVVWRPESNQFVKFRDPEFYEDWNGEPPNPPTLTFPLTKYFYYGFQSYWVSHN</sequence>
<reference evidence="1" key="1">
    <citation type="submission" date="2021-06" db="EMBL/GenBank/DDBJ databases">
        <authorList>
            <person name="Kallberg Y."/>
            <person name="Tangrot J."/>
            <person name="Rosling A."/>
        </authorList>
    </citation>
    <scope>NUCLEOTIDE SEQUENCE</scope>
    <source>
        <strain evidence="1">CL356</strain>
    </source>
</reference>
<protein>
    <submittedName>
        <fullName evidence="1">12561_t:CDS:1</fullName>
    </submittedName>
</protein>
<dbReference type="EMBL" id="CAJVPT010000709">
    <property type="protein sequence ID" value="CAG8448850.1"/>
    <property type="molecule type" value="Genomic_DNA"/>
</dbReference>
<evidence type="ECO:0000313" key="2">
    <source>
        <dbReference type="Proteomes" id="UP000789525"/>
    </source>
</evidence>